<protein>
    <submittedName>
        <fullName evidence="1">Uncharacterized protein</fullName>
    </submittedName>
</protein>
<reference evidence="1 2" key="1">
    <citation type="submission" date="2016-10" db="EMBL/GenBank/DDBJ databases">
        <authorList>
            <person name="de Groot N.N."/>
        </authorList>
    </citation>
    <scope>NUCLEOTIDE SEQUENCE [LARGE SCALE GENOMIC DNA]</scope>
    <source>
        <strain evidence="1 2">CGMCC 4.2026</strain>
    </source>
</reference>
<accession>A0A1H8JEP1</accession>
<keyword evidence="2" id="KW-1185">Reference proteome</keyword>
<dbReference type="AlphaFoldDB" id="A0A1H8JEP1"/>
<proteinExistence type="predicted"/>
<dbReference type="RefSeq" id="WP_069465845.1">
    <property type="nucleotide sequence ID" value="NZ_FODD01000010.1"/>
</dbReference>
<sequence length="80" mass="8293">MSAIRVTTTAEVAMELGTYGAERQQEIHEALDRLADASAMGVGTPDGVGLRAEVLPGLTAHWVLLAPPGLAVVWQVVVAG</sequence>
<dbReference type="Proteomes" id="UP000181951">
    <property type="component" value="Unassembled WGS sequence"/>
</dbReference>
<gene>
    <name evidence="1" type="ORF">SAMN05216267_101083</name>
</gene>
<organism evidence="1 2">
    <name type="scientific">Actinacidiphila rubida</name>
    <dbReference type="NCBI Taxonomy" id="310780"/>
    <lineage>
        <taxon>Bacteria</taxon>
        <taxon>Bacillati</taxon>
        <taxon>Actinomycetota</taxon>
        <taxon>Actinomycetes</taxon>
        <taxon>Kitasatosporales</taxon>
        <taxon>Streptomycetaceae</taxon>
        <taxon>Actinacidiphila</taxon>
    </lineage>
</organism>
<dbReference type="OrthoDB" id="4351062at2"/>
<evidence type="ECO:0000313" key="2">
    <source>
        <dbReference type="Proteomes" id="UP000181951"/>
    </source>
</evidence>
<name>A0A1H8JEP1_9ACTN</name>
<dbReference type="EMBL" id="FODD01000010">
    <property type="protein sequence ID" value="SEN79313.1"/>
    <property type="molecule type" value="Genomic_DNA"/>
</dbReference>
<evidence type="ECO:0000313" key="1">
    <source>
        <dbReference type="EMBL" id="SEN79313.1"/>
    </source>
</evidence>